<gene>
    <name evidence="1" type="ORF">METZ01_LOCUS308079</name>
</gene>
<dbReference type="EMBL" id="UINC01097484">
    <property type="protein sequence ID" value="SVC55225.1"/>
    <property type="molecule type" value="Genomic_DNA"/>
</dbReference>
<dbReference type="AlphaFoldDB" id="A0A382N4H6"/>
<sequence length="36" mass="4013">MALFVISKIFLVCAFLQIFVEELNLVRGIVGIGVIF</sequence>
<reference evidence="1" key="1">
    <citation type="submission" date="2018-05" db="EMBL/GenBank/DDBJ databases">
        <authorList>
            <person name="Lanie J.A."/>
            <person name="Ng W.-L."/>
            <person name="Kazmierczak K.M."/>
            <person name="Andrzejewski T.M."/>
            <person name="Davidsen T.M."/>
            <person name="Wayne K.J."/>
            <person name="Tettelin H."/>
            <person name="Glass J.I."/>
            <person name="Rusch D."/>
            <person name="Podicherti R."/>
            <person name="Tsui H.-C.T."/>
            <person name="Winkler M.E."/>
        </authorList>
    </citation>
    <scope>NUCLEOTIDE SEQUENCE</scope>
</reference>
<protein>
    <submittedName>
        <fullName evidence="1">Uncharacterized protein</fullName>
    </submittedName>
</protein>
<evidence type="ECO:0000313" key="1">
    <source>
        <dbReference type="EMBL" id="SVC55225.1"/>
    </source>
</evidence>
<proteinExistence type="predicted"/>
<organism evidence="1">
    <name type="scientific">marine metagenome</name>
    <dbReference type="NCBI Taxonomy" id="408172"/>
    <lineage>
        <taxon>unclassified sequences</taxon>
        <taxon>metagenomes</taxon>
        <taxon>ecological metagenomes</taxon>
    </lineage>
</organism>
<accession>A0A382N4H6</accession>
<name>A0A382N4H6_9ZZZZ</name>